<keyword evidence="1" id="KW-0997">Cell inner membrane</keyword>
<dbReference type="EMBL" id="RBTL01000248">
    <property type="protein sequence ID" value="RMT63215.1"/>
    <property type="molecule type" value="Genomic_DNA"/>
</dbReference>
<dbReference type="Proteomes" id="UP000282636">
    <property type="component" value="Unassembled WGS sequence"/>
</dbReference>
<dbReference type="CDD" id="cd00761">
    <property type="entry name" value="Glyco_tranf_GTA_type"/>
    <property type="match status" value="1"/>
</dbReference>
<sequence>MQARQALCELAGRTLDFVEIDALTSYYDAKNVGFDCVDQTRCQYVVFADADCLPYADWLEQLLVPFDQADAPVAVAGRTSYTTSSTTSTCACRSIICRARISNWWPDNWCLAKIFMKATAPCCAMSATRHRNHQLVEVPRNAPTYPAPEKRSPVVIAERV</sequence>
<dbReference type="AlphaFoldDB" id="A0A3M5MSZ2"/>
<keyword evidence="1" id="KW-0472">Membrane</keyword>
<keyword evidence="1" id="KW-1003">Cell membrane</keyword>
<proteinExistence type="predicted"/>
<protein>
    <submittedName>
        <fullName evidence="3">Glycosyltransferase involved in cell wall bioproteinsi</fullName>
    </submittedName>
</protein>
<evidence type="ECO:0000259" key="2">
    <source>
        <dbReference type="Pfam" id="PF00535"/>
    </source>
</evidence>
<accession>A0A3M5MSZ2</accession>
<evidence type="ECO:0000313" key="4">
    <source>
        <dbReference type="Proteomes" id="UP000282636"/>
    </source>
</evidence>
<feature type="domain" description="Glycosyltransferase 2-like" evidence="2">
    <location>
        <begin position="37"/>
        <end position="88"/>
    </location>
</feature>
<keyword evidence="3" id="KW-0808">Transferase</keyword>
<dbReference type="Pfam" id="PF00535">
    <property type="entry name" value="Glycos_transf_2"/>
    <property type="match status" value="1"/>
</dbReference>
<dbReference type="InterPro" id="IPR001173">
    <property type="entry name" value="Glyco_trans_2-like"/>
</dbReference>
<dbReference type="InterPro" id="IPR029044">
    <property type="entry name" value="Nucleotide-diphossugar_trans"/>
</dbReference>
<evidence type="ECO:0000256" key="1">
    <source>
        <dbReference type="ARBA" id="ARBA00022519"/>
    </source>
</evidence>
<name>A0A3M5MSZ2_PSESX</name>
<dbReference type="Gene3D" id="3.90.550.10">
    <property type="entry name" value="Spore Coat Polysaccharide Biosynthesis Protein SpsA, Chain A"/>
    <property type="match status" value="1"/>
</dbReference>
<gene>
    <name evidence="3" type="ORF">ALP44_101446</name>
</gene>
<reference evidence="3 4" key="1">
    <citation type="submission" date="2018-08" db="EMBL/GenBank/DDBJ databases">
        <title>Recombination of ecologically and evolutionarily significant loci maintains genetic cohesion in the Pseudomonas syringae species complex.</title>
        <authorList>
            <person name="Dillon M."/>
            <person name="Thakur S."/>
            <person name="Almeida R.N.D."/>
            <person name="Weir B.S."/>
            <person name="Guttman D.S."/>
        </authorList>
    </citation>
    <scope>NUCLEOTIDE SEQUENCE [LARGE SCALE GENOMIC DNA]</scope>
    <source>
        <strain evidence="3 4">ICMP 3934</strain>
    </source>
</reference>
<organism evidence="3 4">
    <name type="scientific">Pseudomonas syringae pv. theae</name>
    <dbReference type="NCBI Taxonomy" id="103985"/>
    <lineage>
        <taxon>Bacteria</taxon>
        <taxon>Pseudomonadati</taxon>
        <taxon>Pseudomonadota</taxon>
        <taxon>Gammaproteobacteria</taxon>
        <taxon>Pseudomonadales</taxon>
        <taxon>Pseudomonadaceae</taxon>
        <taxon>Pseudomonas</taxon>
        <taxon>Pseudomonas syringae</taxon>
    </lineage>
</organism>
<evidence type="ECO:0000313" key="3">
    <source>
        <dbReference type="EMBL" id="RMT63215.1"/>
    </source>
</evidence>
<dbReference type="SUPFAM" id="SSF53448">
    <property type="entry name" value="Nucleotide-diphospho-sugar transferases"/>
    <property type="match status" value="1"/>
</dbReference>
<comment type="caution">
    <text evidence="3">The sequence shown here is derived from an EMBL/GenBank/DDBJ whole genome shotgun (WGS) entry which is preliminary data.</text>
</comment>
<dbReference type="GO" id="GO:0016740">
    <property type="term" value="F:transferase activity"/>
    <property type="evidence" value="ECO:0007669"/>
    <property type="project" value="UniProtKB-KW"/>
</dbReference>